<accession>A0AAC9IPL3</accession>
<gene>
    <name evidence="11" type="ORF">AOC25_01820</name>
</gene>
<evidence type="ECO:0000313" key="12">
    <source>
        <dbReference type="Proteomes" id="UP000182060"/>
    </source>
</evidence>
<dbReference type="InterPro" id="IPR047817">
    <property type="entry name" value="ABC2_TM_bact-type"/>
</dbReference>
<feature type="domain" description="ABC transmembrane type-2" evidence="10">
    <location>
        <begin position="32"/>
        <end position="256"/>
    </location>
</feature>
<evidence type="ECO:0000313" key="11">
    <source>
        <dbReference type="EMBL" id="APC00444.1"/>
    </source>
</evidence>
<dbReference type="PANTHER" id="PTHR30413:SF10">
    <property type="entry name" value="CAPSULE POLYSACCHARIDE EXPORT INNER-MEMBRANE PROTEIN CTRC"/>
    <property type="match status" value="1"/>
</dbReference>
<dbReference type="AlphaFoldDB" id="A0AAC9IPL3"/>
<sequence>MKTSLSRLWAYRGFIFATVGREFSLRYRNSILGAVWVVVNPLAMILVYTLIFSRVMRARLPGVDGPFAYSIFLMAGLLPWGLLVDMVSRGPNLFLDQANLLKKMQLPKISFLIILICNALINFLIIETLFFLFLIFAGEFPGWPVLAIFPLLILQIWFAAALFLILALLNVFFRDVVPITNIALQFGFWLTPILYTPSMIPPRYHVFLQLNPLANLFEAYQIIFVKQEWPHWSSLWPLALFTLLLTIMAYRLFQARSAEMVDQL</sequence>
<keyword evidence="8 9" id="KW-0472">Membrane</keyword>
<organism evidence="11 12">
    <name type="scientific">Polynucleobacter asymbioticus</name>
    <dbReference type="NCBI Taxonomy" id="576611"/>
    <lineage>
        <taxon>Bacteria</taxon>
        <taxon>Pseudomonadati</taxon>
        <taxon>Pseudomonadota</taxon>
        <taxon>Betaproteobacteria</taxon>
        <taxon>Burkholderiales</taxon>
        <taxon>Burkholderiaceae</taxon>
        <taxon>Polynucleobacter</taxon>
    </lineage>
</organism>
<dbReference type="InterPro" id="IPR013525">
    <property type="entry name" value="ABC2_TM"/>
</dbReference>
<comment type="subcellular location">
    <subcellularLocation>
        <location evidence="9">Cell inner membrane</location>
        <topology evidence="9">Multi-pass membrane protein</topology>
    </subcellularLocation>
    <subcellularLocation>
        <location evidence="1">Cell membrane</location>
        <topology evidence="1">Multi-pass membrane protein</topology>
    </subcellularLocation>
</comment>
<feature type="transmembrane region" description="Helical" evidence="9">
    <location>
        <begin position="67"/>
        <end position="88"/>
    </location>
</feature>
<evidence type="ECO:0000256" key="1">
    <source>
        <dbReference type="ARBA" id="ARBA00004651"/>
    </source>
</evidence>
<dbReference type="GO" id="GO:0015920">
    <property type="term" value="P:lipopolysaccharide transport"/>
    <property type="evidence" value="ECO:0007669"/>
    <property type="project" value="TreeGrafter"/>
</dbReference>
<evidence type="ECO:0000256" key="8">
    <source>
        <dbReference type="ARBA" id="ARBA00023136"/>
    </source>
</evidence>
<evidence type="ECO:0000256" key="5">
    <source>
        <dbReference type="ARBA" id="ARBA00022692"/>
    </source>
</evidence>
<dbReference type="RefSeq" id="WP_071538673.1">
    <property type="nucleotide sequence ID" value="NZ_CP015016.1"/>
</dbReference>
<dbReference type="GO" id="GO:0140359">
    <property type="term" value="F:ABC-type transporter activity"/>
    <property type="evidence" value="ECO:0007669"/>
    <property type="project" value="InterPro"/>
</dbReference>
<dbReference type="Proteomes" id="UP000182060">
    <property type="component" value="Chromosome"/>
</dbReference>
<name>A0AAC9IPL3_9BURK</name>
<protein>
    <recommendedName>
        <fullName evidence="9">Transport permease protein</fullName>
    </recommendedName>
</protein>
<feature type="transmembrane region" description="Helical" evidence="9">
    <location>
        <begin position="143"/>
        <end position="169"/>
    </location>
</feature>
<comment type="similarity">
    <text evidence="2 9">Belongs to the ABC-2 integral membrane protein family.</text>
</comment>
<keyword evidence="7" id="KW-0625">Polysaccharide transport</keyword>
<dbReference type="EMBL" id="CP015017">
    <property type="protein sequence ID" value="APC00444.1"/>
    <property type="molecule type" value="Genomic_DNA"/>
</dbReference>
<evidence type="ECO:0000256" key="6">
    <source>
        <dbReference type="ARBA" id="ARBA00022989"/>
    </source>
</evidence>
<keyword evidence="6 9" id="KW-1133">Transmembrane helix</keyword>
<dbReference type="PROSITE" id="PS51012">
    <property type="entry name" value="ABC_TM2"/>
    <property type="match status" value="1"/>
</dbReference>
<keyword evidence="3 9" id="KW-0813">Transport</keyword>
<evidence type="ECO:0000256" key="2">
    <source>
        <dbReference type="ARBA" id="ARBA00007783"/>
    </source>
</evidence>
<dbReference type="GO" id="GO:0005886">
    <property type="term" value="C:plasma membrane"/>
    <property type="evidence" value="ECO:0007669"/>
    <property type="project" value="UniProtKB-SubCell"/>
</dbReference>
<dbReference type="Pfam" id="PF01061">
    <property type="entry name" value="ABC2_membrane"/>
    <property type="match status" value="1"/>
</dbReference>
<dbReference type="GO" id="GO:0015774">
    <property type="term" value="P:polysaccharide transport"/>
    <property type="evidence" value="ECO:0007669"/>
    <property type="project" value="UniProtKB-KW"/>
</dbReference>
<keyword evidence="7" id="KW-0762">Sugar transport</keyword>
<evidence type="ECO:0000256" key="3">
    <source>
        <dbReference type="ARBA" id="ARBA00022448"/>
    </source>
</evidence>
<evidence type="ECO:0000259" key="10">
    <source>
        <dbReference type="PROSITE" id="PS51012"/>
    </source>
</evidence>
<proteinExistence type="inferred from homology"/>
<evidence type="ECO:0000256" key="9">
    <source>
        <dbReference type="RuleBase" id="RU361157"/>
    </source>
</evidence>
<evidence type="ECO:0000256" key="4">
    <source>
        <dbReference type="ARBA" id="ARBA00022475"/>
    </source>
</evidence>
<comment type="caution">
    <text evidence="9">Lacks conserved residue(s) required for the propagation of feature annotation.</text>
</comment>
<feature type="transmembrane region" description="Helical" evidence="9">
    <location>
        <begin position="109"/>
        <end position="137"/>
    </location>
</feature>
<keyword evidence="4 9" id="KW-1003">Cell membrane</keyword>
<feature type="transmembrane region" description="Helical" evidence="9">
    <location>
        <begin position="31"/>
        <end position="55"/>
    </location>
</feature>
<keyword evidence="5 9" id="KW-0812">Transmembrane</keyword>
<evidence type="ECO:0000256" key="7">
    <source>
        <dbReference type="ARBA" id="ARBA00023047"/>
    </source>
</evidence>
<dbReference type="PANTHER" id="PTHR30413">
    <property type="entry name" value="INNER MEMBRANE TRANSPORT PERMEASE"/>
    <property type="match status" value="1"/>
</dbReference>
<reference evidence="11" key="1">
    <citation type="journal article" date="2017" name="Appl. Environ. Microbiol.">
        <title>Microdiversification of a pelagic Polynucleobacter species is mainly driven by acquisition of genomic islands from a partially interspecific gene pool.</title>
        <authorList>
            <person name="Hoetzinger M."/>
            <person name="Hahn M.W."/>
            <person name="Jezberova J."/>
            <person name="Schmidt J."/>
            <person name="Koll U."/>
        </authorList>
    </citation>
    <scope>NUCLEOTIDE SEQUENCE</scope>
    <source>
        <strain evidence="11">MWH-RechtKol4</strain>
    </source>
</reference>
<feature type="transmembrane region" description="Helical" evidence="9">
    <location>
        <begin position="235"/>
        <end position="253"/>
    </location>
</feature>